<evidence type="ECO:0000313" key="2">
    <source>
        <dbReference type="EMBL" id="KAF4079077.1"/>
    </source>
</evidence>
<sequence length="99" mass="11016">MPPDSHHRAYGNYCLTGKEVKVADHCVRKPGIWGAVGDYIIKNANAWIPLTNPLLLLSLVCGECTARAQPRNGVGEQERRKKSNRGRDRPGLRLKLKLA</sequence>
<protein>
    <submittedName>
        <fullName evidence="2">Uncharacterized protein</fullName>
    </submittedName>
</protein>
<dbReference type="AlphaFoldDB" id="A0A7J6AAQ1"/>
<evidence type="ECO:0000313" key="3">
    <source>
        <dbReference type="Proteomes" id="UP000593565"/>
    </source>
</evidence>
<accession>A0A7J6AAQ1</accession>
<proteinExistence type="predicted"/>
<dbReference type="EMBL" id="JAAGNN010000016">
    <property type="protein sequence ID" value="KAF4079077.1"/>
    <property type="molecule type" value="Genomic_DNA"/>
</dbReference>
<evidence type="ECO:0000256" key="1">
    <source>
        <dbReference type="SAM" id="MobiDB-lite"/>
    </source>
</evidence>
<name>A0A7J6AAQ1_AMEME</name>
<feature type="region of interest" description="Disordered" evidence="1">
    <location>
        <begin position="70"/>
        <end position="91"/>
    </location>
</feature>
<organism evidence="2 3">
    <name type="scientific">Ameiurus melas</name>
    <name type="common">Black bullhead</name>
    <name type="synonym">Silurus melas</name>
    <dbReference type="NCBI Taxonomy" id="219545"/>
    <lineage>
        <taxon>Eukaryota</taxon>
        <taxon>Metazoa</taxon>
        <taxon>Chordata</taxon>
        <taxon>Craniata</taxon>
        <taxon>Vertebrata</taxon>
        <taxon>Euteleostomi</taxon>
        <taxon>Actinopterygii</taxon>
        <taxon>Neopterygii</taxon>
        <taxon>Teleostei</taxon>
        <taxon>Ostariophysi</taxon>
        <taxon>Siluriformes</taxon>
        <taxon>Ictaluridae</taxon>
        <taxon>Ameiurus</taxon>
    </lineage>
</organism>
<keyword evidence="3" id="KW-1185">Reference proteome</keyword>
<reference evidence="2 3" key="1">
    <citation type="submission" date="2020-02" db="EMBL/GenBank/DDBJ databases">
        <title>A chromosome-scale genome assembly of the black bullhead catfish (Ameiurus melas).</title>
        <authorList>
            <person name="Wen M."/>
            <person name="Zham M."/>
            <person name="Cabau C."/>
            <person name="Klopp C."/>
            <person name="Donnadieu C."/>
            <person name="Roques C."/>
            <person name="Bouchez O."/>
            <person name="Lampietro C."/>
            <person name="Jouanno E."/>
            <person name="Herpin A."/>
            <person name="Louis A."/>
            <person name="Berthelot C."/>
            <person name="Parey E."/>
            <person name="Roest-Crollius H."/>
            <person name="Braasch I."/>
            <person name="Postlethwait J."/>
            <person name="Robinson-Rechavi M."/>
            <person name="Echchiki A."/>
            <person name="Begum T."/>
            <person name="Montfort J."/>
            <person name="Schartl M."/>
            <person name="Bobe J."/>
            <person name="Guiguen Y."/>
        </authorList>
    </citation>
    <scope>NUCLEOTIDE SEQUENCE [LARGE SCALE GENOMIC DNA]</scope>
    <source>
        <strain evidence="2">M_S1</strain>
        <tissue evidence="2">Blood</tissue>
    </source>
</reference>
<gene>
    <name evidence="2" type="ORF">AMELA_G00189000</name>
</gene>
<comment type="caution">
    <text evidence="2">The sequence shown here is derived from an EMBL/GenBank/DDBJ whole genome shotgun (WGS) entry which is preliminary data.</text>
</comment>
<dbReference type="Proteomes" id="UP000593565">
    <property type="component" value="Unassembled WGS sequence"/>
</dbReference>